<organism evidence="1">
    <name type="scientific">sediment metagenome</name>
    <dbReference type="NCBI Taxonomy" id="749907"/>
    <lineage>
        <taxon>unclassified sequences</taxon>
        <taxon>metagenomes</taxon>
        <taxon>ecological metagenomes</taxon>
    </lineage>
</organism>
<protein>
    <submittedName>
        <fullName evidence="1">Uncharacterized protein</fullName>
    </submittedName>
</protein>
<sequence>MDLSLISGDSARDTADVTLACIGECNARFTGVRDGKTLHKFASAGLLKKAGIKCSNGFFTQYENYLKKVTPESIKYCGALADSVVVQNELREAGD</sequence>
<evidence type="ECO:0000313" key="1">
    <source>
        <dbReference type="EMBL" id="EFK96966.1"/>
    </source>
</evidence>
<dbReference type="EMBL" id="ADZX01000374">
    <property type="protein sequence ID" value="EFK96966.1"/>
    <property type="molecule type" value="Genomic_DNA"/>
</dbReference>
<comment type="caution">
    <text evidence="1">The sequence shown here is derived from an EMBL/GenBank/DDBJ whole genome shotgun (WGS) entry which is preliminary data.</text>
</comment>
<gene>
    <name evidence="1" type="ORF">LDC_0998</name>
</gene>
<reference evidence="1" key="2">
    <citation type="journal article" date="2011" name="Microb. Ecol.">
        <title>Taxonomic and Functional Metagenomic Profiling of the Microbial Community in the Anoxic Sediment of a Sub-saline Shallow Lake (Laguna de Carrizo, Central Spain).</title>
        <authorList>
            <person name="Ferrer M."/>
            <person name="Guazzaroni M.E."/>
            <person name="Richter M."/>
            <person name="Garcia-Salamanca A."/>
            <person name="Yarza P."/>
            <person name="Suarez-Suarez A."/>
            <person name="Solano J."/>
            <person name="Alcaide M."/>
            <person name="van Dillewijn P."/>
            <person name="Molina-Henares M.A."/>
            <person name="Lopez-Cortes N."/>
            <person name="Al-Ramahi Y."/>
            <person name="Guerrero C."/>
            <person name="Acosta A."/>
            <person name="de Eugenio L.I."/>
            <person name="Martinez V."/>
            <person name="Marques S."/>
            <person name="Rojo F."/>
            <person name="Santero E."/>
            <person name="Genilloud O."/>
            <person name="Perez-Perez J."/>
            <person name="Rossello-Mora R."/>
            <person name="Ramos J.L."/>
        </authorList>
    </citation>
    <scope>NUCLEOTIDE SEQUENCE</scope>
</reference>
<proteinExistence type="predicted"/>
<accession>D9PHJ8</accession>
<reference evidence="1" key="1">
    <citation type="submission" date="2010-07" db="EMBL/GenBank/DDBJ databases">
        <authorList>
            <consortium name="CONSOLIDER consortium CSD2007-00005"/>
            <person name="Guazzaroni M.-E."/>
            <person name="Richter M."/>
            <person name="Garcia-Salamanca A."/>
            <person name="Yarza P."/>
            <person name="Ferrer M."/>
        </authorList>
    </citation>
    <scope>NUCLEOTIDE SEQUENCE</scope>
</reference>
<dbReference type="AlphaFoldDB" id="D9PHJ8"/>
<name>D9PHJ8_9ZZZZ</name>